<dbReference type="Proteomes" id="UP001597249">
    <property type="component" value="Unassembled WGS sequence"/>
</dbReference>
<keyword evidence="2" id="KW-0732">Signal</keyword>
<name>A0ABW4B8C8_9LACO</name>
<feature type="signal peptide" evidence="2">
    <location>
        <begin position="1"/>
        <end position="22"/>
    </location>
</feature>
<evidence type="ECO:0008006" key="5">
    <source>
        <dbReference type="Google" id="ProtNLM"/>
    </source>
</evidence>
<dbReference type="PROSITE" id="PS51257">
    <property type="entry name" value="PROKAR_LIPOPROTEIN"/>
    <property type="match status" value="1"/>
</dbReference>
<reference evidence="4" key="1">
    <citation type="journal article" date="2019" name="Int. J. Syst. Evol. Microbiol.">
        <title>The Global Catalogue of Microorganisms (GCM) 10K type strain sequencing project: providing services to taxonomists for standard genome sequencing and annotation.</title>
        <authorList>
            <consortium name="The Broad Institute Genomics Platform"/>
            <consortium name="The Broad Institute Genome Sequencing Center for Infectious Disease"/>
            <person name="Wu L."/>
            <person name="Ma J."/>
        </authorList>
    </citation>
    <scope>NUCLEOTIDE SEQUENCE [LARGE SCALE GENOMIC DNA]</scope>
    <source>
        <strain evidence="4">CCM 8911</strain>
    </source>
</reference>
<evidence type="ECO:0000256" key="1">
    <source>
        <dbReference type="SAM" id="MobiDB-lite"/>
    </source>
</evidence>
<dbReference type="EMBL" id="JBHTMO010000006">
    <property type="protein sequence ID" value="MFD1392560.1"/>
    <property type="molecule type" value="Genomic_DNA"/>
</dbReference>
<evidence type="ECO:0000256" key="2">
    <source>
        <dbReference type="SAM" id="SignalP"/>
    </source>
</evidence>
<feature type="chain" id="PRO_5046400857" description="Lipoprotein" evidence="2">
    <location>
        <begin position="23"/>
        <end position="157"/>
    </location>
</feature>
<feature type="region of interest" description="Disordered" evidence="1">
    <location>
        <begin position="24"/>
        <end position="46"/>
    </location>
</feature>
<sequence>MKKLIISLVVLLALTGCGHPAAKQPAASSSAASPQLKKPSKRPNTKAGIDDLIGHYWLNTEDSDQVLQITASTGGYFIDVQRYTAAQAGYATASAGVFAASLTLNQDTYTFSGKAQPNATSATWQFKKLSRTRIQQLPEGPVFRRVKNDDLTTIEHE</sequence>
<accession>A0ABW4B8C8</accession>
<gene>
    <name evidence="3" type="ORF">ACFQ3L_03025</name>
</gene>
<comment type="caution">
    <text evidence="3">The sequence shown here is derived from an EMBL/GenBank/DDBJ whole genome shotgun (WGS) entry which is preliminary data.</text>
</comment>
<keyword evidence="4" id="KW-1185">Reference proteome</keyword>
<protein>
    <recommendedName>
        <fullName evidence="5">Lipoprotein</fullName>
    </recommendedName>
</protein>
<feature type="compositionally biased region" description="Low complexity" evidence="1">
    <location>
        <begin position="24"/>
        <end position="37"/>
    </location>
</feature>
<evidence type="ECO:0000313" key="4">
    <source>
        <dbReference type="Proteomes" id="UP001597249"/>
    </source>
</evidence>
<dbReference type="RefSeq" id="WP_125584287.1">
    <property type="nucleotide sequence ID" value="NZ_JBHTMO010000006.1"/>
</dbReference>
<evidence type="ECO:0000313" key="3">
    <source>
        <dbReference type="EMBL" id="MFD1392560.1"/>
    </source>
</evidence>
<organism evidence="3 4">
    <name type="scientific">Lacticaseibacillus jixianensis</name>
    <dbReference type="NCBI Taxonomy" id="2486012"/>
    <lineage>
        <taxon>Bacteria</taxon>
        <taxon>Bacillati</taxon>
        <taxon>Bacillota</taxon>
        <taxon>Bacilli</taxon>
        <taxon>Lactobacillales</taxon>
        <taxon>Lactobacillaceae</taxon>
        <taxon>Lacticaseibacillus</taxon>
    </lineage>
</organism>
<proteinExistence type="predicted"/>